<protein>
    <submittedName>
        <fullName evidence="2">Uncharacterized protein</fullName>
    </submittedName>
</protein>
<organism evidence="2">
    <name type="scientific">uncultured bacterium A1Q1_fos_500</name>
    <dbReference type="NCBI Taxonomy" id="1256579"/>
    <lineage>
        <taxon>Bacteria</taxon>
        <taxon>environmental samples</taxon>
    </lineage>
</organism>
<evidence type="ECO:0000313" key="2">
    <source>
        <dbReference type="EMBL" id="AGC72033.1"/>
    </source>
</evidence>
<sequence>METGQTTTSPAMPASDAKAKTHQKAYQKIIAAYVYLY</sequence>
<proteinExistence type="predicted"/>
<dbReference type="AlphaFoldDB" id="L7VY69"/>
<feature type="region of interest" description="Disordered" evidence="1">
    <location>
        <begin position="1"/>
        <end position="22"/>
    </location>
</feature>
<reference evidence="2" key="1">
    <citation type="submission" date="2012-09" db="EMBL/GenBank/DDBJ databases">
        <title>Metagenomic Characterization of a Microbial Community in Wastewater Detects High Levels of Antibiotic Resistance.</title>
        <authorList>
            <person name="Abrams M."/>
            <person name="Caldwell A."/>
            <person name="Vandaei E."/>
            <person name="Lee W."/>
            <person name="Perrott J."/>
            <person name="Khan S.Y."/>
            <person name="Ta J."/>
            <person name="Romero D."/>
            <person name="Nguyen V."/>
            <person name="Pourmand N."/>
            <person name="Ouverney C.C."/>
        </authorList>
    </citation>
    <scope>NUCLEOTIDE SEQUENCE</scope>
</reference>
<evidence type="ECO:0000256" key="1">
    <source>
        <dbReference type="SAM" id="MobiDB-lite"/>
    </source>
</evidence>
<name>L7VY69_9BACT</name>
<accession>L7VY69</accession>
<dbReference type="EMBL" id="JX649890">
    <property type="protein sequence ID" value="AGC72033.1"/>
    <property type="molecule type" value="Genomic_DNA"/>
</dbReference>
<feature type="compositionally biased region" description="Polar residues" evidence="1">
    <location>
        <begin position="1"/>
        <end position="10"/>
    </location>
</feature>